<feature type="compositionally biased region" description="Polar residues" evidence="2">
    <location>
        <begin position="40"/>
        <end position="49"/>
    </location>
</feature>
<accession>W7TB92</accession>
<name>W7TB92_9STRA</name>
<evidence type="ECO:0000313" key="4">
    <source>
        <dbReference type="Proteomes" id="UP000019335"/>
    </source>
</evidence>
<sequence>MEPQEPLPTSYGQGYAHSGQHTQYPSPAFPAFPTAASTSRPYPSTTFSSMPVIPEVERESEEDAAGRGRGGIYSGMAGDDGRRKPQMYQDGFLASSTSHTINKHEVSIAQQQRSLAEETAIRRREMEEEIQALHKRIYAIDEKIQRTARERASTASRLQQKIGSRVEGLQKEWEGKVEENFDWILKEVTERE</sequence>
<proteinExistence type="predicted"/>
<keyword evidence="1" id="KW-0175">Coiled coil</keyword>
<feature type="non-terminal residue" evidence="3">
    <location>
        <position position="192"/>
    </location>
</feature>
<evidence type="ECO:0000313" key="3">
    <source>
        <dbReference type="EMBL" id="EWM23467.1"/>
    </source>
</evidence>
<keyword evidence="4" id="KW-1185">Reference proteome</keyword>
<evidence type="ECO:0000256" key="1">
    <source>
        <dbReference type="SAM" id="Coils"/>
    </source>
</evidence>
<dbReference type="Proteomes" id="UP000019335">
    <property type="component" value="Chromosome 17"/>
</dbReference>
<dbReference type="EMBL" id="AZIL01001635">
    <property type="protein sequence ID" value="EWM23467.1"/>
    <property type="molecule type" value="Genomic_DNA"/>
</dbReference>
<reference evidence="3 4" key="1">
    <citation type="journal article" date="2014" name="Mol. Plant">
        <title>Chromosome Scale Genome Assembly and Transcriptome Profiling of Nannochloropsis gaditana in Nitrogen Depletion.</title>
        <authorList>
            <person name="Corteggiani Carpinelli E."/>
            <person name="Telatin A."/>
            <person name="Vitulo N."/>
            <person name="Forcato C."/>
            <person name="D'Angelo M."/>
            <person name="Schiavon R."/>
            <person name="Vezzi A."/>
            <person name="Giacometti G.M."/>
            <person name="Morosinotto T."/>
            <person name="Valle G."/>
        </authorList>
    </citation>
    <scope>NUCLEOTIDE SEQUENCE [LARGE SCALE GENOMIC DNA]</scope>
    <source>
        <strain evidence="3 4">B-31</strain>
    </source>
</reference>
<comment type="caution">
    <text evidence="3">The sequence shown here is derived from an EMBL/GenBank/DDBJ whole genome shotgun (WGS) entry which is preliminary data.</text>
</comment>
<dbReference type="OrthoDB" id="10575579at2759"/>
<protein>
    <submittedName>
        <fullName evidence="3">Uncharacterized protein</fullName>
    </submittedName>
</protein>
<dbReference type="AlphaFoldDB" id="W7TB92"/>
<feature type="region of interest" description="Disordered" evidence="2">
    <location>
        <begin position="1"/>
        <end position="87"/>
    </location>
</feature>
<evidence type="ECO:0000256" key="2">
    <source>
        <dbReference type="SAM" id="MobiDB-lite"/>
    </source>
</evidence>
<gene>
    <name evidence="3" type="ORF">Naga_100651g1</name>
</gene>
<organism evidence="3 4">
    <name type="scientific">Nannochloropsis gaditana</name>
    <dbReference type="NCBI Taxonomy" id="72520"/>
    <lineage>
        <taxon>Eukaryota</taxon>
        <taxon>Sar</taxon>
        <taxon>Stramenopiles</taxon>
        <taxon>Ochrophyta</taxon>
        <taxon>Eustigmatophyceae</taxon>
        <taxon>Eustigmatales</taxon>
        <taxon>Monodopsidaceae</taxon>
        <taxon>Nannochloropsis</taxon>
    </lineage>
</organism>
<feature type="compositionally biased region" description="Low complexity" evidence="2">
    <location>
        <begin position="25"/>
        <end position="39"/>
    </location>
</feature>
<feature type="coiled-coil region" evidence="1">
    <location>
        <begin position="109"/>
        <end position="143"/>
    </location>
</feature>